<evidence type="ECO:0000313" key="2">
    <source>
        <dbReference type="EMBL" id="KAF4302704.1"/>
    </source>
</evidence>
<reference evidence="2" key="1">
    <citation type="submission" date="2020-04" db="EMBL/GenBank/DDBJ databases">
        <title>Genome Assembly and Annotation of Botryosphaeria dothidea sdau 11-99, a Latent Pathogen of Apple Fruit Ring Rot in China.</title>
        <authorList>
            <person name="Yu C."/>
            <person name="Diao Y."/>
            <person name="Lu Q."/>
            <person name="Zhao J."/>
            <person name="Cui S."/>
            <person name="Peng C."/>
            <person name="He B."/>
            <person name="Liu H."/>
        </authorList>
    </citation>
    <scope>NUCLEOTIDE SEQUENCE [LARGE SCALE GENOMIC DNA]</scope>
    <source>
        <strain evidence="2">Sdau11-99</strain>
    </source>
</reference>
<evidence type="ECO:0000256" key="1">
    <source>
        <dbReference type="SAM" id="MobiDB-lite"/>
    </source>
</evidence>
<sequence>MVGLQHRPTSETPQLPNSYPIHPNPAPQPAARTQAAPNNDSSLTRTIEVIDITDLPNGITPVSSQQPCQDPDEDGEAVQPFSSSAAVASQGIVVEPEGENGSYGHHRTNDEDVADRNSPANGVRSELDSRPFMRETEPDSGNVRSTARRSWSEIPTADPSPDAHDEQGILRQSINEEPVAERRAPELGDGYRR</sequence>
<name>A0A8H4ILY9_9PEZI</name>
<feature type="region of interest" description="Disordered" evidence="1">
    <location>
        <begin position="1"/>
        <end position="193"/>
    </location>
</feature>
<comment type="caution">
    <text evidence="2">The sequence shown here is derived from an EMBL/GenBank/DDBJ whole genome shotgun (WGS) entry which is preliminary data.</text>
</comment>
<dbReference type="AlphaFoldDB" id="A0A8H4ILY9"/>
<feature type="compositionally biased region" description="Low complexity" evidence="1">
    <location>
        <begin position="29"/>
        <end position="39"/>
    </location>
</feature>
<accession>A0A8H4ILY9</accession>
<protein>
    <submittedName>
        <fullName evidence="2">Uncharacterized protein</fullName>
    </submittedName>
</protein>
<organism evidence="2 3">
    <name type="scientific">Botryosphaeria dothidea</name>
    <dbReference type="NCBI Taxonomy" id="55169"/>
    <lineage>
        <taxon>Eukaryota</taxon>
        <taxon>Fungi</taxon>
        <taxon>Dikarya</taxon>
        <taxon>Ascomycota</taxon>
        <taxon>Pezizomycotina</taxon>
        <taxon>Dothideomycetes</taxon>
        <taxon>Dothideomycetes incertae sedis</taxon>
        <taxon>Botryosphaeriales</taxon>
        <taxon>Botryosphaeriaceae</taxon>
        <taxon>Botryosphaeria</taxon>
    </lineage>
</organism>
<gene>
    <name evidence="2" type="ORF">GTA08_BOTSDO09303</name>
</gene>
<feature type="compositionally biased region" description="Basic and acidic residues" evidence="1">
    <location>
        <begin position="179"/>
        <end position="193"/>
    </location>
</feature>
<evidence type="ECO:0000313" key="3">
    <source>
        <dbReference type="Proteomes" id="UP000572817"/>
    </source>
</evidence>
<dbReference type="Proteomes" id="UP000572817">
    <property type="component" value="Unassembled WGS sequence"/>
</dbReference>
<proteinExistence type="predicted"/>
<dbReference type="EMBL" id="WWBZ02000062">
    <property type="protein sequence ID" value="KAF4302704.1"/>
    <property type="molecule type" value="Genomic_DNA"/>
</dbReference>
<feature type="compositionally biased region" description="Basic and acidic residues" evidence="1">
    <location>
        <begin position="125"/>
        <end position="137"/>
    </location>
</feature>
<keyword evidence="3" id="KW-1185">Reference proteome</keyword>